<dbReference type="EMBL" id="MDLC01000039">
    <property type="protein sequence ID" value="ODS23116.1"/>
    <property type="molecule type" value="Genomic_DNA"/>
</dbReference>
<comment type="caution">
    <text evidence="1">The sequence shown here is derived from an EMBL/GenBank/DDBJ whole genome shotgun (WGS) entry which is preliminary data.</text>
</comment>
<evidence type="ECO:0000313" key="1">
    <source>
        <dbReference type="EMBL" id="ODS23116.1"/>
    </source>
</evidence>
<organism evidence="1 2">
    <name type="scientific">Candidatus Endobugula sertula</name>
    <name type="common">Bugula neritina bacterial symbiont</name>
    <dbReference type="NCBI Taxonomy" id="62101"/>
    <lineage>
        <taxon>Bacteria</taxon>
        <taxon>Pseudomonadati</taxon>
        <taxon>Pseudomonadota</taxon>
        <taxon>Gammaproteobacteria</taxon>
        <taxon>Cellvibrionales</taxon>
        <taxon>Cellvibrionaceae</taxon>
        <taxon>Candidatus Endobugula</taxon>
    </lineage>
</organism>
<name>A0A1D2QNG2_9GAMM</name>
<evidence type="ECO:0000313" key="2">
    <source>
        <dbReference type="Proteomes" id="UP000242502"/>
    </source>
</evidence>
<proteinExistence type="predicted"/>
<accession>A0A1D2QNG2</accession>
<dbReference type="AlphaFoldDB" id="A0A1D2QNG2"/>
<sequence length="103" mass="11631">MNIHQSTKQALLFPAGGLSPVDIQTIQSLYPALEPSVPELREFESQRITIGFGEQIDFIINPSTSRKYTLQTFGRLDTVMVLFEIRNGVEEYSACKNSDFITM</sequence>
<protein>
    <submittedName>
        <fullName evidence="1">Uncharacterized protein</fullName>
    </submittedName>
</protein>
<reference evidence="1 2" key="1">
    <citation type="journal article" date="2016" name="Appl. Environ. Microbiol.">
        <title>Lack of Overt Genome Reduction in the Bryostatin-Producing Bryozoan Symbiont "Candidatus Endobugula sertula".</title>
        <authorList>
            <person name="Miller I.J."/>
            <person name="Vanee N."/>
            <person name="Fong S.S."/>
            <person name="Lim-Fong G.E."/>
            <person name="Kwan J.C."/>
        </authorList>
    </citation>
    <scope>NUCLEOTIDE SEQUENCE [LARGE SCALE GENOMIC DNA]</scope>
    <source>
        <strain evidence="1">AB1-4</strain>
    </source>
</reference>
<dbReference type="STRING" id="62101.AB835_10685"/>
<gene>
    <name evidence="1" type="ORF">AB835_10685</name>
</gene>
<dbReference type="Proteomes" id="UP000242502">
    <property type="component" value="Unassembled WGS sequence"/>
</dbReference>